<keyword evidence="3 4" id="KW-0732">Signal</keyword>
<dbReference type="InterPro" id="IPR023346">
    <property type="entry name" value="Lysozyme-like_dom_sf"/>
</dbReference>
<evidence type="ECO:0000256" key="3">
    <source>
        <dbReference type="ARBA" id="ARBA00022729"/>
    </source>
</evidence>
<dbReference type="RefSeq" id="WP_369059182.1">
    <property type="nucleotide sequence ID" value="NZ_CP158375.1"/>
</dbReference>
<dbReference type="EMBL" id="CP158375">
    <property type="protein sequence ID" value="XDO96329.1"/>
    <property type="molecule type" value="Genomic_DNA"/>
</dbReference>
<gene>
    <name evidence="6" type="ORF">ABOZ73_16360</name>
</gene>
<evidence type="ECO:0000256" key="1">
    <source>
        <dbReference type="ARBA" id="ARBA00007734"/>
    </source>
</evidence>
<organism evidence="6">
    <name type="scientific">Caulobacter sp. 73W</name>
    <dbReference type="NCBI Taxonomy" id="3161137"/>
    <lineage>
        <taxon>Bacteria</taxon>
        <taxon>Pseudomonadati</taxon>
        <taxon>Pseudomonadota</taxon>
        <taxon>Alphaproteobacteria</taxon>
        <taxon>Caulobacterales</taxon>
        <taxon>Caulobacteraceae</taxon>
        <taxon>Caulobacter</taxon>
    </lineage>
</organism>
<dbReference type="Pfam" id="PF01464">
    <property type="entry name" value="SLT"/>
    <property type="match status" value="1"/>
</dbReference>
<accession>A0AB39KRI9</accession>
<dbReference type="Gene3D" id="1.10.530.10">
    <property type="match status" value="1"/>
</dbReference>
<dbReference type="SUPFAM" id="SSF48435">
    <property type="entry name" value="Bacterial muramidases"/>
    <property type="match status" value="1"/>
</dbReference>
<dbReference type="AlphaFoldDB" id="A0AB39KRI9"/>
<name>A0AB39KRI9_9CAUL</name>
<reference evidence="6" key="1">
    <citation type="submission" date="2024-06" db="EMBL/GenBank/DDBJ databases">
        <title>Caulobacter inopinatus, sp. nov.</title>
        <authorList>
            <person name="Donachie S.P."/>
        </authorList>
    </citation>
    <scope>NUCLEOTIDE SEQUENCE</scope>
    <source>
        <strain evidence="6">73W</strain>
    </source>
</reference>
<dbReference type="GO" id="GO:0004553">
    <property type="term" value="F:hydrolase activity, hydrolyzing O-glycosyl compounds"/>
    <property type="evidence" value="ECO:0007669"/>
    <property type="project" value="InterPro"/>
</dbReference>
<dbReference type="InterPro" id="IPR008258">
    <property type="entry name" value="Transglycosylase_SLT_dom_1"/>
</dbReference>
<evidence type="ECO:0000313" key="6">
    <source>
        <dbReference type="EMBL" id="XDO96329.1"/>
    </source>
</evidence>
<proteinExistence type="inferred from homology"/>
<dbReference type="PANTHER" id="PTHR37423">
    <property type="entry name" value="SOLUBLE LYTIC MUREIN TRANSGLYCOSYLASE-RELATED"/>
    <property type="match status" value="1"/>
</dbReference>
<dbReference type="GO" id="GO:0000270">
    <property type="term" value="P:peptidoglycan metabolic process"/>
    <property type="evidence" value="ECO:0007669"/>
    <property type="project" value="InterPro"/>
</dbReference>
<evidence type="ECO:0000256" key="2">
    <source>
        <dbReference type="ARBA" id="ARBA00009387"/>
    </source>
</evidence>
<feature type="chain" id="PRO_5044330047" evidence="4">
    <location>
        <begin position="28"/>
        <end position="372"/>
    </location>
</feature>
<protein>
    <submittedName>
        <fullName evidence="6">Lytic transglycosylase domain-containing protein</fullName>
    </submittedName>
</protein>
<evidence type="ECO:0000256" key="4">
    <source>
        <dbReference type="SAM" id="SignalP"/>
    </source>
</evidence>
<evidence type="ECO:0000259" key="5">
    <source>
        <dbReference type="Pfam" id="PF01464"/>
    </source>
</evidence>
<dbReference type="SUPFAM" id="SSF53955">
    <property type="entry name" value="Lysozyme-like"/>
    <property type="match status" value="1"/>
</dbReference>
<comment type="similarity">
    <text evidence="1">Belongs to the transglycosylase Slt family.</text>
</comment>
<dbReference type="GO" id="GO:0042597">
    <property type="term" value="C:periplasmic space"/>
    <property type="evidence" value="ECO:0007669"/>
    <property type="project" value="InterPro"/>
</dbReference>
<dbReference type="PANTHER" id="PTHR37423:SF2">
    <property type="entry name" value="MEMBRANE-BOUND LYTIC MUREIN TRANSGLYCOSYLASE C"/>
    <property type="match status" value="1"/>
</dbReference>
<dbReference type="InterPro" id="IPR000189">
    <property type="entry name" value="Transglyc_AS"/>
</dbReference>
<comment type="similarity">
    <text evidence="2">Belongs to the virb1 family.</text>
</comment>
<dbReference type="Gene3D" id="1.25.20.10">
    <property type="entry name" value="Bacterial muramidases"/>
    <property type="match status" value="1"/>
</dbReference>
<dbReference type="InterPro" id="IPR008939">
    <property type="entry name" value="Lytic_TGlycosylase_superhlx_U"/>
</dbReference>
<sequence>MKRSARMLFMAFVAVFSLSLTHVSAEARPRKGRPAAVKVDRAKLAREAYYGGDVKRAFTLAAMAGERWIAGLSAFRLGRPSEAQTFFQAVAGDPKQDGWQRAAAAFWAARSATVAGSHDQAAEFLQLAAAAPHTFYGMIAERQLTLNGAQTAEVDPIARLIRASYSGPALTAPRGFDMPALEPVGGFTIDRAMVYALVKQESRFDPTAVSPAGAVGLMQLMPAAAARAAGDDKLLADNTPLFDPAFNLRVGQDYFTWLMDRGLQNRDLLRAVAAYNGGPGTLIKAAEKLGADCDSLLLIESLPAQETRNYVEKVMANYWTYRKMMGGENHTLDALARGEKLADASLDKWSFSAQSPWAAAQSIDSILIGSQQ</sequence>
<feature type="signal peptide" evidence="4">
    <location>
        <begin position="1"/>
        <end position="27"/>
    </location>
</feature>
<feature type="domain" description="Transglycosylase SLT" evidence="5">
    <location>
        <begin position="187"/>
        <end position="288"/>
    </location>
</feature>
<dbReference type="GO" id="GO:0016020">
    <property type="term" value="C:membrane"/>
    <property type="evidence" value="ECO:0007669"/>
    <property type="project" value="InterPro"/>
</dbReference>
<dbReference type="PROSITE" id="PS00922">
    <property type="entry name" value="TRANSGLYCOSYLASE"/>
    <property type="match status" value="1"/>
</dbReference>
<dbReference type="CDD" id="cd13401">
    <property type="entry name" value="Slt70-like"/>
    <property type="match status" value="1"/>
</dbReference>
<dbReference type="GO" id="GO:0008933">
    <property type="term" value="F:peptidoglycan lytic transglycosylase activity"/>
    <property type="evidence" value="ECO:0007669"/>
    <property type="project" value="InterPro"/>
</dbReference>